<organism evidence="1 2">
    <name type="scientific">Oxobacter pfennigii</name>
    <dbReference type="NCBI Taxonomy" id="36849"/>
    <lineage>
        <taxon>Bacteria</taxon>
        <taxon>Bacillati</taxon>
        <taxon>Bacillota</taxon>
        <taxon>Clostridia</taxon>
        <taxon>Eubacteriales</taxon>
        <taxon>Clostridiaceae</taxon>
        <taxon>Oxobacter</taxon>
    </lineage>
</organism>
<reference evidence="1 2" key="1">
    <citation type="submission" date="2015-09" db="EMBL/GenBank/DDBJ databases">
        <title>Genome sequence of Oxobacter pfennigii DSM 3222.</title>
        <authorList>
            <person name="Poehlein A."/>
            <person name="Bengelsdorf F.R."/>
            <person name="Schiel-Bengelsdorf B."/>
            <person name="Duerre P."/>
            <person name="Daniel R."/>
        </authorList>
    </citation>
    <scope>NUCLEOTIDE SEQUENCE [LARGE SCALE GENOMIC DNA]</scope>
    <source>
        <strain evidence="1 2">DSM 3222</strain>
    </source>
</reference>
<dbReference type="RefSeq" id="WP_054875888.1">
    <property type="nucleotide sequence ID" value="NZ_LKET01000039.1"/>
</dbReference>
<dbReference type="AlphaFoldDB" id="A0A0P8W6Q2"/>
<protein>
    <recommendedName>
        <fullName evidence="3">DUF2007 domain-containing protein</fullName>
    </recommendedName>
</protein>
<evidence type="ECO:0000313" key="1">
    <source>
        <dbReference type="EMBL" id="KPU43446.1"/>
    </source>
</evidence>
<comment type="caution">
    <text evidence="1">The sequence shown here is derived from an EMBL/GenBank/DDBJ whole genome shotgun (WGS) entry which is preliminary data.</text>
</comment>
<keyword evidence="2" id="KW-1185">Reference proteome</keyword>
<dbReference type="STRING" id="36849.OXPF_28870"/>
<dbReference type="EMBL" id="LKET01000039">
    <property type="protein sequence ID" value="KPU43446.1"/>
    <property type="molecule type" value="Genomic_DNA"/>
</dbReference>
<evidence type="ECO:0008006" key="3">
    <source>
        <dbReference type="Google" id="ProtNLM"/>
    </source>
</evidence>
<name>A0A0P8W6Q2_9CLOT</name>
<proteinExistence type="predicted"/>
<accession>A0A0P8W6Q2</accession>
<sequence>MWTVIYVAQSRDGATKLQGMLSEQGVLVKTRQIGKNKNADGLFEVLVPETEVEDACVILEQLGTDF</sequence>
<gene>
    <name evidence="1" type="ORF">OXPF_28870</name>
</gene>
<dbReference type="OrthoDB" id="1684603at2"/>
<dbReference type="Proteomes" id="UP000050326">
    <property type="component" value="Unassembled WGS sequence"/>
</dbReference>
<evidence type="ECO:0000313" key="2">
    <source>
        <dbReference type="Proteomes" id="UP000050326"/>
    </source>
</evidence>